<keyword evidence="1" id="KW-0175">Coiled coil</keyword>
<feature type="coiled-coil region" evidence="1">
    <location>
        <begin position="252"/>
        <end position="298"/>
    </location>
</feature>
<dbReference type="GeneID" id="112690279"/>
<proteinExistence type="predicted"/>
<name>A0A8B8GBB4_9HEMI</name>
<sequence>MAYNINQEAINFQCNDIAQFSTKTLEDYSIVSRKKLEKIIKNSERRLTEDEHRWLIERDCKRVISNIKKYTHNRRKLGKGFREESKEGIVMKLPISDIDQYVRKNHLFRDNIIPKINHFLNINSKISSVLDGDNKINIILENNLTVINVQQLNININDNNNTEYPMYDNDIHRTENNNICNSEVFIMDLERIYWDKWRDYVKKLKFKRKNRCEKIDNFLTKIQEKLHVDQQKSSKMQKTWCRIVPKQIKTTYDRQQIKIENQKKLLEKQQKEIERLKLQQLKLESEKAMLENQKLIKQTFNESEKRLKIKHVPPKSTVALKANASDILNRMEIRALDRQAKWEALKERRRKMEQEQQRKKQQLEENCLKEQMELKRKQLFEARENMKLKKNEECKRKMERKILRDNIKIADNFYRKCLLKKGLEAFIENLMNVRTQIREASYFYDKKMLEICFNKWRFFVNNNSNEKIFLADQFYKQKLMKTMFLAFFKILEEHKKEKQVADDWHDFKLQEFCFKKWLVYVREINAETYKSMLEAESYHNRIIIKRCFDNWRRFPEIVYKERLKDCRLRMWHEKVQEILPDFIPPEL</sequence>
<dbReference type="Proteomes" id="UP000694846">
    <property type="component" value="Unplaced"/>
</dbReference>
<evidence type="ECO:0000256" key="1">
    <source>
        <dbReference type="SAM" id="Coils"/>
    </source>
</evidence>
<gene>
    <name evidence="3" type="primary">LOC112690279</name>
</gene>
<dbReference type="InterPro" id="IPR052270">
    <property type="entry name" value="CACF_protein"/>
</dbReference>
<dbReference type="PANTHER" id="PTHR22028">
    <property type="entry name" value="SFI1 SPINDLE BODY DOMAIN-CONTAINING PROTEIN-RELATED"/>
    <property type="match status" value="1"/>
</dbReference>
<dbReference type="PANTHER" id="PTHR22028:SF5">
    <property type="entry name" value="COILED-COIL DOMAIN-CONTAINING PROTEIN 191"/>
    <property type="match status" value="1"/>
</dbReference>
<dbReference type="OrthoDB" id="6256972at2759"/>
<dbReference type="AlphaFoldDB" id="A0A8B8GBB4"/>
<evidence type="ECO:0000313" key="2">
    <source>
        <dbReference type="Proteomes" id="UP000694846"/>
    </source>
</evidence>
<feature type="coiled-coil region" evidence="1">
    <location>
        <begin position="342"/>
        <end position="392"/>
    </location>
</feature>
<accession>A0A8B8GBB4</accession>
<organism evidence="2 3">
    <name type="scientific">Sipha flava</name>
    <name type="common">yellow sugarcane aphid</name>
    <dbReference type="NCBI Taxonomy" id="143950"/>
    <lineage>
        <taxon>Eukaryota</taxon>
        <taxon>Metazoa</taxon>
        <taxon>Ecdysozoa</taxon>
        <taxon>Arthropoda</taxon>
        <taxon>Hexapoda</taxon>
        <taxon>Insecta</taxon>
        <taxon>Pterygota</taxon>
        <taxon>Neoptera</taxon>
        <taxon>Paraneoptera</taxon>
        <taxon>Hemiptera</taxon>
        <taxon>Sternorrhyncha</taxon>
        <taxon>Aphidomorpha</taxon>
        <taxon>Aphidoidea</taxon>
        <taxon>Aphididae</taxon>
        <taxon>Sipha</taxon>
    </lineage>
</organism>
<keyword evidence="2" id="KW-1185">Reference proteome</keyword>
<evidence type="ECO:0000313" key="3">
    <source>
        <dbReference type="RefSeq" id="XP_025420042.1"/>
    </source>
</evidence>
<protein>
    <submittedName>
        <fullName evidence="3">Coiled-coil domain-containing protein 191 isoform X1</fullName>
    </submittedName>
</protein>
<dbReference type="RefSeq" id="XP_025420042.1">
    <property type="nucleotide sequence ID" value="XM_025564257.1"/>
</dbReference>
<reference evidence="3" key="1">
    <citation type="submission" date="2025-08" db="UniProtKB">
        <authorList>
            <consortium name="RefSeq"/>
        </authorList>
    </citation>
    <scope>IDENTIFICATION</scope>
    <source>
        <tissue evidence="3">Whole body</tissue>
    </source>
</reference>